<gene>
    <name evidence="2" type="ORF">SAMN04487936_12316</name>
</gene>
<dbReference type="InterPro" id="IPR000182">
    <property type="entry name" value="GNAT_dom"/>
</dbReference>
<dbReference type="Proteomes" id="UP000183557">
    <property type="component" value="Unassembled WGS sequence"/>
</dbReference>
<keyword evidence="3" id="KW-1185">Reference proteome</keyword>
<dbReference type="GO" id="GO:0016747">
    <property type="term" value="F:acyltransferase activity, transferring groups other than amino-acyl groups"/>
    <property type="evidence" value="ECO:0007669"/>
    <property type="project" value="InterPro"/>
</dbReference>
<reference evidence="3" key="1">
    <citation type="submission" date="2016-10" db="EMBL/GenBank/DDBJ databases">
        <authorList>
            <person name="Varghese N."/>
            <person name="Submissions S."/>
        </authorList>
    </citation>
    <scope>NUCLEOTIDE SEQUENCE [LARGE SCALE GENOMIC DNA]</scope>
    <source>
        <strain evidence="3">CGMCC 1.3704</strain>
    </source>
</reference>
<dbReference type="AlphaFoldDB" id="A0A1I4B1E5"/>
<organism evidence="2 3">
    <name type="scientific">Halobacillus dabanensis</name>
    <dbReference type="NCBI Taxonomy" id="240302"/>
    <lineage>
        <taxon>Bacteria</taxon>
        <taxon>Bacillati</taxon>
        <taxon>Bacillota</taxon>
        <taxon>Bacilli</taxon>
        <taxon>Bacillales</taxon>
        <taxon>Bacillaceae</taxon>
        <taxon>Halobacillus</taxon>
    </lineage>
</organism>
<evidence type="ECO:0000313" key="2">
    <source>
        <dbReference type="EMBL" id="SFK61739.1"/>
    </source>
</evidence>
<dbReference type="PROSITE" id="PS51186">
    <property type="entry name" value="GNAT"/>
    <property type="match status" value="1"/>
</dbReference>
<dbReference type="Gene3D" id="3.40.630.30">
    <property type="match status" value="1"/>
</dbReference>
<dbReference type="Pfam" id="PF00583">
    <property type="entry name" value="Acetyltransf_1"/>
    <property type="match status" value="1"/>
</dbReference>
<dbReference type="SUPFAM" id="SSF55729">
    <property type="entry name" value="Acyl-CoA N-acyltransferases (Nat)"/>
    <property type="match status" value="1"/>
</dbReference>
<keyword evidence="2" id="KW-0808">Transferase</keyword>
<dbReference type="InterPro" id="IPR016181">
    <property type="entry name" value="Acyl_CoA_acyltransferase"/>
</dbReference>
<sequence>MKITQQWNQEDSNYIRKKVIEHNLSKLPDEVKHPVKNISFMLRNEEEKILGGITGRIFWYNLHIEFLWVDESLRGKGYGKQLLDNIEEIARENRCNLIQLDTFSFQAPNFYQKYGYEIVGVIEDHPNNNNQQYYLSKKLAY</sequence>
<feature type="domain" description="N-acetyltransferase" evidence="1">
    <location>
        <begin position="1"/>
        <end position="140"/>
    </location>
</feature>
<dbReference type="CDD" id="cd04301">
    <property type="entry name" value="NAT_SF"/>
    <property type="match status" value="1"/>
</dbReference>
<dbReference type="RefSeq" id="WP_075038409.1">
    <property type="nucleotide sequence ID" value="NZ_FOSB01000023.1"/>
</dbReference>
<dbReference type="EMBL" id="FOSB01000023">
    <property type="protein sequence ID" value="SFK61739.1"/>
    <property type="molecule type" value="Genomic_DNA"/>
</dbReference>
<evidence type="ECO:0000259" key="1">
    <source>
        <dbReference type="PROSITE" id="PS51186"/>
    </source>
</evidence>
<accession>A0A1I4B1E5</accession>
<name>A0A1I4B1E5_HALDA</name>
<evidence type="ECO:0000313" key="3">
    <source>
        <dbReference type="Proteomes" id="UP000183557"/>
    </source>
</evidence>
<dbReference type="OrthoDB" id="9787920at2"/>
<proteinExistence type="predicted"/>
<protein>
    <submittedName>
        <fullName evidence="2">Acetyltransferase (GNAT) family protein</fullName>
    </submittedName>
</protein>